<protein>
    <recommendedName>
        <fullName evidence="5">Spaetzle domain-containing protein</fullName>
    </recommendedName>
</protein>
<dbReference type="EMBL" id="JAVHJM010000015">
    <property type="protein sequence ID" value="KAK6497124.1"/>
    <property type="molecule type" value="Genomic_DNA"/>
</dbReference>
<feature type="region of interest" description="Disordered" evidence="1">
    <location>
        <begin position="137"/>
        <end position="172"/>
    </location>
</feature>
<feature type="region of interest" description="Disordered" evidence="1">
    <location>
        <begin position="28"/>
        <end position="102"/>
    </location>
</feature>
<evidence type="ECO:0008006" key="5">
    <source>
        <dbReference type="Google" id="ProtNLM"/>
    </source>
</evidence>
<feature type="compositionally biased region" description="Polar residues" evidence="1">
    <location>
        <begin position="425"/>
        <end position="444"/>
    </location>
</feature>
<dbReference type="Proteomes" id="UP001307849">
    <property type="component" value="Unassembled WGS sequence"/>
</dbReference>
<feature type="compositionally biased region" description="Polar residues" evidence="1">
    <location>
        <begin position="81"/>
        <end position="99"/>
    </location>
</feature>
<evidence type="ECO:0000256" key="1">
    <source>
        <dbReference type="SAM" id="MobiDB-lite"/>
    </source>
</evidence>
<feature type="chain" id="PRO_5043038819" description="Spaetzle domain-containing protein" evidence="2">
    <location>
        <begin position="24"/>
        <end position="506"/>
    </location>
</feature>
<sequence>MHLPNLGGYKFWFFVIILPGAITVPLQQPSNSSPSTTSVAILDPSPAPENGGHIALGHDSPPIPKESLRESRVPSSEDEATSASRLSDEGPSTTPTSPFVSVGFETDEYTELETKENPSQGQLVSLSESIDDSEAYDFQRTKKEDSKAFANQPDHESSIEVSSPPRPPLESEPNFIIQKRTAANKTNPSINNATVAQGPTDMDVKHATELEEKDNSSIVAPTNKQNDEPISTAAHKPIETGLGTKSIVKEPPVSPRSPARFITYQWNIVCDTHAQALHRWHAGQITSISDRFWFERNVDTDGLFPDEMEAEWRNRVAECRERPCRCVTPSYNPGPRQQIYTCKYEEYDWEYDVTLVPVLAEKHHTCWNLVRCRCEVELVDELIEGPSGLIKAGPRNLGLPGQLEPPTSANMGYWGGVGMGLDQYSSYHGESSRSNQRGVINSPPTEKYLVPGTIEPYYLSGPEEYSKKPSWSSLSNLHFREDFGSILSKRSADSENDDEPTDNDGT</sequence>
<accession>A0AAN8N2D8</accession>
<reference evidence="3 4" key="1">
    <citation type="submission" date="2019-10" db="EMBL/GenBank/DDBJ databases">
        <authorList>
            <person name="Palmer J.M."/>
        </authorList>
    </citation>
    <scope>NUCLEOTIDE SEQUENCE [LARGE SCALE GENOMIC DNA]</scope>
    <source>
        <strain evidence="3 4">TWF506</strain>
    </source>
</reference>
<evidence type="ECO:0000256" key="2">
    <source>
        <dbReference type="SAM" id="SignalP"/>
    </source>
</evidence>
<dbReference type="AlphaFoldDB" id="A0AAN8N2D8"/>
<evidence type="ECO:0000313" key="3">
    <source>
        <dbReference type="EMBL" id="KAK6497124.1"/>
    </source>
</evidence>
<keyword evidence="2" id="KW-0732">Signal</keyword>
<proteinExistence type="predicted"/>
<evidence type="ECO:0000313" key="4">
    <source>
        <dbReference type="Proteomes" id="UP001307849"/>
    </source>
</evidence>
<gene>
    <name evidence="3" type="ORF">TWF506_004599</name>
</gene>
<keyword evidence="4" id="KW-1185">Reference proteome</keyword>
<feature type="compositionally biased region" description="Basic and acidic residues" evidence="1">
    <location>
        <begin position="137"/>
        <end position="158"/>
    </location>
</feature>
<feature type="signal peptide" evidence="2">
    <location>
        <begin position="1"/>
        <end position="23"/>
    </location>
</feature>
<name>A0AAN8N2D8_9PEZI</name>
<comment type="caution">
    <text evidence="3">The sequence shown here is derived from an EMBL/GenBank/DDBJ whole genome shotgun (WGS) entry which is preliminary data.</text>
</comment>
<feature type="compositionally biased region" description="Low complexity" evidence="1">
    <location>
        <begin position="28"/>
        <end position="38"/>
    </location>
</feature>
<organism evidence="3 4">
    <name type="scientific">Arthrobotrys conoides</name>
    <dbReference type="NCBI Taxonomy" id="74498"/>
    <lineage>
        <taxon>Eukaryota</taxon>
        <taxon>Fungi</taxon>
        <taxon>Dikarya</taxon>
        <taxon>Ascomycota</taxon>
        <taxon>Pezizomycotina</taxon>
        <taxon>Orbiliomycetes</taxon>
        <taxon>Orbiliales</taxon>
        <taxon>Orbiliaceae</taxon>
        <taxon>Arthrobotrys</taxon>
    </lineage>
</organism>
<feature type="region of interest" description="Disordered" evidence="1">
    <location>
        <begin position="425"/>
        <end position="447"/>
    </location>
</feature>